<reference evidence="10" key="1">
    <citation type="journal article" date="2021" name="Nat. Commun.">
        <title>Genomic analyses provide insights into spinach domestication and the genetic basis of agronomic traits.</title>
        <authorList>
            <person name="Cai X."/>
            <person name="Sun X."/>
            <person name="Xu C."/>
            <person name="Sun H."/>
            <person name="Wang X."/>
            <person name="Ge C."/>
            <person name="Zhang Z."/>
            <person name="Wang Q."/>
            <person name="Fei Z."/>
            <person name="Jiao C."/>
            <person name="Wang Q."/>
        </authorList>
    </citation>
    <scope>NUCLEOTIDE SEQUENCE [LARGE SCALE GENOMIC DNA]</scope>
    <source>
        <strain evidence="10">cv. Varoflay</strain>
    </source>
</reference>
<comment type="subcellular location">
    <subcellularLocation>
        <location evidence="1">Nucleus</location>
    </subcellularLocation>
</comment>
<name>A0A9R0ISY8_SPIOL</name>
<dbReference type="AlphaFoldDB" id="A0A9R0ISY8"/>
<evidence type="ECO:0000256" key="3">
    <source>
        <dbReference type="ARBA" id="ARBA00023015"/>
    </source>
</evidence>
<evidence type="ECO:0000256" key="5">
    <source>
        <dbReference type="ARBA" id="ARBA00023163"/>
    </source>
</evidence>
<dbReference type="PROSITE" id="PS51294">
    <property type="entry name" value="HTH_MYB"/>
    <property type="match status" value="2"/>
</dbReference>
<keyword evidence="5" id="KW-0804">Transcription</keyword>
<dbReference type="SMART" id="SM00717">
    <property type="entry name" value="SANT"/>
    <property type="match status" value="2"/>
</dbReference>
<dbReference type="RefSeq" id="XP_021853699.2">
    <property type="nucleotide sequence ID" value="XM_021998007.2"/>
</dbReference>
<evidence type="ECO:0000256" key="2">
    <source>
        <dbReference type="ARBA" id="ARBA00022737"/>
    </source>
</evidence>
<feature type="domain" description="HTH myb-type" evidence="9">
    <location>
        <begin position="71"/>
        <end position="121"/>
    </location>
</feature>
<accession>A0A9R0ISY8</accession>
<feature type="compositionally biased region" description="Low complexity" evidence="7">
    <location>
        <begin position="148"/>
        <end position="159"/>
    </location>
</feature>
<dbReference type="Pfam" id="PF00249">
    <property type="entry name" value="Myb_DNA-binding"/>
    <property type="match status" value="2"/>
</dbReference>
<evidence type="ECO:0000256" key="6">
    <source>
        <dbReference type="ARBA" id="ARBA00023242"/>
    </source>
</evidence>
<dbReference type="CDD" id="cd00167">
    <property type="entry name" value="SANT"/>
    <property type="match status" value="2"/>
</dbReference>
<gene>
    <name evidence="11" type="primary">LOC110793167</name>
</gene>
<sequence>MVGGFMAAWSCVQHQGWRKGPWTPEEDKLLIEYVNLHGEGRWSSVSRSAGLNRSGKSCRLRWVNYLRPGLKRGQITPQEEAIIIELHSIWGNKWSTIARYLPGRTDNEIKNYWRTHFKKKERSRKASERQKSNQNLKPKPVLRPQPQPQQLVQSQQLIPGTKNEPIIMNPNTTTTIDEPSLMMIPATSSWMDNTCNDQDGPWWGNFGEQADNTNNQYYCSKMALSSLQNQSNSSNNPTNNNGLSWEGDLNNLFYGGYIF</sequence>
<evidence type="ECO:0000256" key="1">
    <source>
        <dbReference type="ARBA" id="ARBA00004123"/>
    </source>
</evidence>
<dbReference type="GO" id="GO:0005634">
    <property type="term" value="C:nucleus"/>
    <property type="evidence" value="ECO:0000318"/>
    <property type="project" value="GO_Central"/>
</dbReference>
<evidence type="ECO:0000256" key="4">
    <source>
        <dbReference type="ARBA" id="ARBA00023125"/>
    </source>
</evidence>
<evidence type="ECO:0000259" key="8">
    <source>
        <dbReference type="PROSITE" id="PS50090"/>
    </source>
</evidence>
<evidence type="ECO:0000259" key="9">
    <source>
        <dbReference type="PROSITE" id="PS51294"/>
    </source>
</evidence>
<dbReference type="InterPro" id="IPR017930">
    <property type="entry name" value="Myb_dom"/>
</dbReference>
<dbReference type="Proteomes" id="UP000813463">
    <property type="component" value="Chromosome 1"/>
</dbReference>
<keyword evidence="3" id="KW-0805">Transcription regulation</keyword>
<evidence type="ECO:0000256" key="7">
    <source>
        <dbReference type="SAM" id="MobiDB-lite"/>
    </source>
</evidence>
<keyword evidence="6" id="KW-0539">Nucleus</keyword>
<dbReference type="PANTHER" id="PTHR45675">
    <property type="entry name" value="MYB TRANSCRIPTION FACTOR-RELATED-RELATED"/>
    <property type="match status" value="1"/>
</dbReference>
<dbReference type="InterPro" id="IPR044676">
    <property type="entry name" value="EOBI/EOBII-like_plant"/>
</dbReference>
<evidence type="ECO:0000313" key="10">
    <source>
        <dbReference type="Proteomes" id="UP000813463"/>
    </source>
</evidence>
<feature type="region of interest" description="Disordered" evidence="7">
    <location>
        <begin position="115"/>
        <end position="177"/>
    </location>
</feature>
<feature type="domain" description="HTH myb-type" evidence="9">
    <location>
        <begin position="14"/>
        <end position="70"/>
    </location>
</feature>
<dbReference type="GO" id="GO:0003700">
    <property type="term" value="F:DNA-binding transcription factor activity"/>
    <property type="evidence" value="ECO:0007669"/>
    <property type="project" value="InterPro"/>
</dbReference>
<evidence type="ECO:0000313" key="11">
    <source>
        <dbReference type="RefSeq" id="XP_021853699.2"/>
    </source>
</evidence>
<keyword evidence="4" id="KW-0238">DNA-binding</keyword>
<dbReference type="GO" id="GO:0006355">
    <property type="term" value="P:regulation of DNA-templated transcription"/>
    <property type="evidence" value="ECO:0000318"/>
    <property type="project" value="GO_Central"/>
</dbReference>
<keyword evidence="10" id="KW-1185">Reference proteome</keyword>
<organism evidence="10 11">
    <name type="scientific">Spinacia oleracea</name>
    <name type="common">Spinach</name>
    <dbReference type="NCBI Taxonomy" id="3562"/>
    <lineage>
        <taxon>Eukaryota</taxon>
        <taxon>Viridiplantae</taxon>
        <taxon>Streptophyta</taxon>
        <taxon>Embryophyta</taxon>
        <taxon>Tracheophyta</taxon>
        <taxon>Spermatophyta</taxon>
        <taxon>Magnoliopsida</taxon>
        <taxon>eudicotyledons</taxon>
        <taxon>Gunneridae</taxon>
        <taxon>Pentapetalae</taxon>
        <taxon>Caryophyllales</taxon>
        <taxon>Chenopodiaceae</taxon>
        <taxon>Chenopodioideae</taxon>
        <taxon>Anserineae</taxon>
        <taxon>Spinacia</taxon>
    </lineage>
</organism>
<dbReference type="PANTHER" id="PTHR45675:SF17">
    <property type="entry name" value="MYB TRANSCRIPTION FACTOR"/>
    <property type="match status" value="1"/>
</dbReference>
<protein>
    <submittedName>
        <fullName evidence="11">MYB-like transcription factor EOBI</fullName>
    </submittedName>
</protein>
<feature type="domain" description="Myb-like" evidence="8">
    <location>
        <begin position="14"/>
        <end position="66"/>
    </location>
</feature>
<dbReference type="SUPFAM" id="SSF46689">
    <property type="entry name" value="Homeodomain-like"/>
    <property type="match status" value="1"/>
</dbReference>
<dbReference type="InterPro" id="IPR009057">
    <property type="entry name" value="Homeodomain-like_sf"/>
</dbReference>
<keyword evidence="2" id="KW-0677">Repeat</keyword>
<dbReference type="GO" id="GO:0043565">
    <property type="term" value="F:sequence-specific DNA binding"/>
    <property type="evidence" value="ECO:0000318"/>
    <property type="project" value="GO_Central"/>
</dbReference>
<reference evidence="11" key="2">
    <citation type="submission" date="2025-08" db="UniProtKB">
        <authorList>
            <consortium name="RefSeq"/>
        </authorList>
    </citation>
    <scope>IDENTIFICATION</scope>
    <source>
        <tissue evidence="11">Leaf</tissue>
    </source>
</reference>
<dbReference type="Gene3D" id="1.10.10.60">
    <property type="entry name" value="Homeodomain-like"/>
    <property type="match status" value="2"/>
</dbReference>
<proteinExistence type="predicted"/>
<feature type="domain" description="Myb-like" evidence="8">
    <location>
        <begin position="67"/>
        <end position="117"/>
    </location>
</feature>
<dbReference type="PROSITE" id="PS50090">
    <property type="entry name" value="MYB_LIKE"/>
    <property type="match status" value="2"/>
</dbReference>
<dbReference type="GeneID" id="110793167"/>
<dbReference type="KEGG" id="soe:110793167"/>
<dbReference type="InterPro" id="IPR001005">
    <property type="entry name" value="SANT/Myb"/>
</dbReference>